<dbReference type="Proteomes" id="UP001596189">
    <property type="component" value="Unassembled WGS sequence"/>
</dbReference>
<feature type="domain" description="EamA" evidence="7">
    <location>
        <begin position="4"/>
        <end position="137"/>
    </location>
</feature>
<dbReference type="RefSeq" id="WP_345717861.1">
    <property type="nucleotide sequence ID" value="NZ_BAABFP010000007.1"/>
</dbReference>
<feature type="transmembrane region" description="Helical" evidence="6">
    <location>
        <begin position="33"/>
        <end position="52"/>
    </location>
</feature>
<dbReference type="InterPro" id="IPR000620">
    <property type="entry name" value="EamA_dom"/>
</dbReference>
<comment type="caution">
    <text evidence="8">The sequence shown here is derived from an EMBL/GenBank/DDBJ whole genome shotgun (WGS) entry which is preliminary data.</text>
</comment>
<dbReference type="PANTHER" id="PTHR32322">
    <property type="entry name" value="INNER MEMBRANE TRANSPORTER"/>
    <property type="match status" value="1"/>
</dbReference>
<dbReference type="InterPro" id="IPR050638">
    <property type="entry name" value="AA-Vitamin_Transporters"/>
</dbReference>
<dbReference type="EMBL" id="JBHSRD010000008">
    <property type="protein sequence ID" value="MFC6009346.1"/>
    <property type="molecule type" value="Genomic_DNA"/>
</dbReference>
<reference evidence="9" key="1">
    <citation type="journal article" date="2019" name="Int. J. Syst. Evol. Microbiol.">
        <title>The Global Catalogue of Microorganisms (GCM) 10K type strain sequencing project: providing services to taxonomists for standard genome sequencing and annotation.</title>
        <authorList>
            <consortium name="The Broad Institute Genomics Platform"/>
            <consortium name="The Broad Institute Genome Sequencing Center for Infectious Disease"/>
            <person name="Wu L."/>
            <person name="Ma J."/>
        </authorList>
    </citation>
    <scope>NUCLEOTIDE SEQUENCE [LARGE SCALE GENOMIC DNA]</scope>
    <source>
        <strain evidence="9">KACC 14249</strain>
    </source>
</reference>
<evidence type="ECO:0000313" key="8">
    <source>
        <dbReference type="EMBL" id="MFC6009346.1"/>
    </source>
</evidence>
<feature type="domain" description="EamA" evidence="7">
    <location>
        <begin position="155"/>
        <end position="280"/>
    </location>
</feature>
<feature type="transmembrane region" description="Helical" evidence="6">
    <location>
        <begin position="145"/>
        <end position="166"/>
    </location>
</feature>
<evidence type="ECO:0000256" key="2">
    <source>
        <dbReference type="ARBA" id="ARBA00007362"/>
    </source>
</evidence>
<dbReference type="Pfam" id="PF00892">
    <property type="entry name" value="EamA"/>
    <property type="match status" value="2"/>
</dbReference>
<dbReference type="SUPFAM" id="SSF103481">
    <property type="entry name" value="Multidrug resistance efflux transporter EmrE"/>
    <property type="match status" value="2"/>
</dbReference>
<keyword evidence="4 6" id="KW-1133">Transmembrane helix</keyword>
<organism evidence="8 9">
    <name type="scientific">Angustibacter luteus</name>
    <dbReference type="NCBI Taxonomy" id="658456"/>
    <lineage>
        <taxon>Bacteria</taxon>
        <taxon>Bacillati</taxon>
        <taxon>Actinomycetota</taxon>
        <taxon>Actinomycetes</taxon>
        <taxon>Kineosporiales</taxon>
        <taxon>Kineosporiaceae</taxon>
    </lineage>
</organism>
<dbReference type="InterPro" id="IPR037185">
    <property type="entry name" value="EmrE-like"/>
</dbReference>
<evidence type="ECO:0000256" key="5">
    <source>
        <dbReference type="ARBA" id="ARBA00023136"/>
    </source>
</evidence>
<feature type="transmembrane region" description="Helical" evidence="6">
    <location>
        <begin position="64"/>
        <end position="81"/>
    </location>
</feature>
<feature type="transmembrane region" description="Helical" evidence="6">
    <location>
        <begin position="93"/>
        <end position="111"/>
    </location>
</feature>
<evidence type="ECO:0000259" key="7">
    <source>
        <dbReference type="Pfam" id="PF00892"/>
    </source>
</evidence>
<keyword evidence="3 6" id="KW-0812">Transmembrane</keyword>
<gene>
    <name evidence="8" type="ORF">ACFQDO_19620</name>
</gene>
<feature type="transmembrane region" description="Helical" evidence="6">
    <location>
        <begin position="118"/>
        <end position="139"/>
    </location>
</feature>
<evidence type="ECO:0000256" key="4">
    <source>
        <dbReference type="ARBA" id="ARBA00022989"/>
    </source>
</evidence>
<feature type="transmembrane region" description="Helical" evidence="6">
    <location>
        <begin position="178"/>
        <end position="195"/>
    </location>
</feature>
<name>A0ABW1JKD1_9ACTN</name>
<protein>
    <submittedName>
        <fullName evidence="8">DMT family transporter</fullName>
    </submittedName>
</protein>
<evidence type="ECO:0000256" key="6">
    <source>
        <dbReference type="SAM" id="Phobius"/>
    </source>
</evidence>
<sequence>MSRRAVLLFAGLSIAWGIPYLLIKIAVEELSPLTLVFARTALAAVLLLPVAIARGWVRPVLARWPKLLVFTAVEITVPWLLLSRAEQHLSSSLTALLVAAVPLVGVGVAMVTGRREQLGRLGGLGLLVGIAGVGLLVGVDVSGSQWSAVAEMGVVVVGYAFGAALLARWFSDVPGPGVVALSLTAAALGYLPFAVPGLPSTMPSGRVVLAVVLLALVSTAAAFLLLVALVGEIGPVRATTITYVNPAVAVVAGALVLGEQVTVWTLGGFALVIAGSVLVNRRQPAQEVLDESAPCPAPVTAAT</sequence>
<feature type="transmembrane region" description="Helical" evidence="6">
    <location>
        <begin position="263"/>
        <end position="279"/>
    </location>
</feature>
<comment type="similarity">
    <text evidence="2">Belongs to the EamA transporter family.</text>
</comment>
<feature type="transmembrane region" description="Helical" evidence="6">
    <location>
        <begin position="207"/>
        <end position="231"/>
    </location>
</feature>
<keyword evidence="5 6" id="KW-0472">Membrane</keyword>
<feature type="transmembrane region" description="Helical" evidence="6">
    <location>
        <begin position="238"/>
        <end position="257"/>
    </location>
</feature>
<keyword evidence="9" id="KW-1185">Reference proteome</keyword>
<comment type="subcellular location">
    <subcellularLocation>
        <location evidence="1">Membrane</location>
        <topology evidence="1">Multi-pass membrane protein</topology>
    </subcellularLocation>
</comment>
<evidence type="ECO:0000256" key="3">
    <source>
        <dbReference type="ARBA" id="ARBA00022692"/>
    </source>
</evidence>
<evidence type="ECO:0000256" key="1">
    <source>
        <dbReference type="ARBA" id="ARBA00004141"/>
    </source>
</evidence>
<accession>A0ABW1JKD1</accession>
<evidence type="ECO:0000313" key="9">
    <source>
        <dbReference type="Proteomes" id="UP001596189"/>
    </source>
</evidence>
<proteinExistence type="inferred from homology"/>
<dbReference type="PANTHER" id="PTHR32322:SF9">
    <property type="entry name" value="AMINO-ACID METABOLITE EFFLUX PUMP-RELATED"/>
    <property type="match status" value="1"/>
</dbReference>